<name>A0A6J2K9L0_BOMMA</name>
<keyword evidence="1" id="KW-0732">Signal</keyword>
<dbReference type="OrthoDB" id="6926578at2759"/>
<sequence>MRFYTTLLILLWHVRSNVGFYVPFSTSELTDEDSAILAENYGLLSNQMKSTTLKTRFAKSEQTLFTSNNMGLLSEDLDETPLREHATDKPNNLKERAFVYLNQKYKTPFQNQVYDLHMQAMDIPLRNYKSWAKSRFSKFVEFPVKMASFFQPSLYQIVGPEAKQTDFYGGATNENDNKMKMKTTVTDHNDAPNVNVEDLERQRIPLELLSKPHARKPNKYSPKNYELTDYKENKIYVDNHFKTIPSVSLYQTQRPIDEYEKLNERTSPRGGNSNFDIDEKQIRNSDIITYKSQLVPNTNQDYSNDQSHIKVFFNNEDLNSKFSFGNRNCNEPDCVPDENIYGKHYSNAQVPHKLDCNCNHKNNDGHKKSKERLERDKQQAQETILTGHKCQNHVHETQTEDIIENELQNSVNILNRTLQMYF</sequence>
<dbReference type="AlphaFoldDB" id="A0A6J2K9L0"/>
<evidence type="ECO:0000313" key="2">
    <source>
        <dbReference type="Proteomes" id="UP000504629"/>
    </source>
</evidence>
<gene>
    <name evidence="3" type="primary">LOC114249304</name>
</gene>
<organism evidence="2 3">
    <name type="scientific">Bombyx mandarina</name>
    <name type="common">Wild silk moth</name>
    <name type="synonym">Wild silkworm</name>
    <dbReference type="NCBI Taxonomy" id="7092"/>
    <lineage>
        <taxon>Eukaryota</taxon>
        <taxon>Metazoa</taxon>
        <taxon>Ecdysozoa</taxon>
        <taxon>Arthropoda</taxon>
        <taxon>Hexapoda</taxon>
        <taxon>Insecta</taxon>
        <taxon>Pterygota</taxon>
        <taxon>Neoptera</taxon>
        <taxon>Endopterygota</taxon>
        <taxon>Lepidoptera</taxon>
        <taxon>Glossata</taxon>
        <taxon>Ditrysia</taxon>
        <taxon>Bombycoidea</taxon>
        <taxon>Bombycidae</taxon>
        <taxon>Bombycinae</taxon>
        <taxon>Bombyx</taxon>
    </lineage>
</organism>
<evidence type="ECO:0000313" key="3">
    <source>
        <dbReference type="RefSeq" id="XP_028038625.1"/>
    </source>
</evidence>
<dbReference type="GeneID" id="114249304"/>
<feature type="chain" id="PRO_5026683203" evidence="1">
    <location>
        <begin position="20"/>
        <end position="422"/>
    </location>
</feature>
<reference evidence="3" key="1">
    <citation type="submission" date="2025-08" db="UniProtKB">
        <authorList>
            <consortium name="RefSeq"/>
        </authorList>
    </citation>
    <scope>IDENTIFICATION</scope>
    <source>
        <tissue evidence="3">Silk gland</tissue>
    </source>
</reference>
<dbReference type="Proteomes" id="UP000504629">
    <property type="component" value="Unplaced"/>
</dbReference>
<keyword evidence="2" id="KW-1185">Reference proteome</keyword>
<protein>
    <submittedName>
        <fullName evidence="3">Uncharacterized protein LOC114249304</fullName>
    </submittedName>
</protein>
<evidence type="ECO:0000256" key="1">
    <source>
        <dbReference type="SAM" id="SignalP"/>
    </source>
</evidence>
<accession>A0A6J2K9L0</accession>
<feature type="signal peptide" evidence="1">
    <location>
        <begin position="1"/>
        <end position="19"/>
    </location>
</feature>
<dbReference type="KEGG" id="bman:114249304"/>
<dbReference type="RefSeq" id="XP_028038625.1">
    <property type="nucleotide sequence ID" value="XM_028182824.1"/>
</dbReference>
<proteinExistence type="predicted"/>